<feature type="transmembrane region" description="Helical" evidence="2">
    <location>
        <begin position="64"/>
        <end position="85"/>
    </location>
</feature>
<evidence type="ECO:0000256" key="2">
    <source>
        <dbReference type="SAM" id="Phobius"/>
    </source>
</evidence>
<sequence length="414" mass="43235">MNDFFPDWAGDDEELARMNHQEHRDPADALRRLILDTAPPSRMDITRAAQDGFRLRRRRHIARSLTGVATVGVVAAAAVLLPGHLHDTALPTSAPATSNSRSSSGAGTCPTLRGAAGTPSGTDYRVEVPAEFGWLPSDEVSQVSESVTNFADTDGLDVTTSDPYIVSAVSASDADVNIYLSVYAYAAEVPGQHAALPPGCPSNEIDGTRGGSAQSGYQIPAPEVNGGKAYWFTLHQGVIDDGGTTELIWQTPSGTWASVSGTDLDSATVQSTLEHVADTAEVGQAGLASPLQIRGVPAAARMQVGQVAITQSADGDRNGYSLQFPLTFGTGEYMGQVDVSVYPAGQNPDNGGYATVCDTVSGWQVCLQDVNMSGVAQSGLAAHLPGGMTALQHDLVVHGKDPSTWSAELVEGSK</sequence>
<dbReference type="RefSeq" id="WP_212527562.1">
    <property type="nucleotide sequence ID" value="NZ_JAGSOG010000021.1"/>
</dbReference>
<reference evidence="3" key="1">
    <citation type="submission" date="2021-04" db="EMBL/GenBank/DDBJ databases">
        <title>Genome based classification of Actinospica acidithermotolerans sp. nov., an actinobacterium isolated from an Indonesian hot spring.</title>
        <authorList>
            <person name="Kusuma A.B."/>
            <person name="Putra K.E."/>
            <person name="Nafisah S."/>
            <person name="Loh J."/>
            <person name="Nouioui I."/>
            <person name="Goodfellow M."/>
        </authorList>
    </citation>
    <scope>NUCLEOTIDE SEQUENCE</scope>
    <source>
        <strain evidence="3">CSCA 57</strain>
    </source>
</reference>
<gene>
    <name evidence="3" type="ORF">KDL01_07190</name>
</gene>
<dbReference type="Proteomes" id="UP000675781">
    <property type="component" value="Unassembled WGS sequence"/>
</dbReference>
<evidence type="ECO:0000256" key="1">
    <source>
        <dbReference type="SAM" id="MobiDB-lite"/>
    </source>
</evidence>
<keyword evidence="2" id="KW-0812">Transmembrane</keyword>
<feature type="compositionally biased region" description="Low complexity" evidence="1">
    <location>
        <begin position="91"/>
        <end position="108"/>
    </location>
</feature>
<dbReference type="EMBL" id="JAGSOG010000021">
    <property type="protein sequence ID" value="MBR7833041.1"/>
    <property type="molecule type" value="Genomic_DNA"/>
</dbReference>
<evidence type="ECO:0000313" key="4">
    <source>
        <dbReference type="Proteomes" id="UP000675781"/>
    </source>
</evidence>
<feature type="region of interest" description="Disordered" evidence="1">
    <location>
        <begin position="91"/>
        <end position="123"/>
    </location>
</feature>
<keyword evidence="2" id="KW-1133">Transmembrane helix</keyword>
<organism evidence="3 4">
    <name type="scientific">Actinospica durhamensis</name>
    <dbReference type="NCBI Taxonomy" id="1508375"/>
    <lineage>
        <taxon>Bacteria</taxon>
        <taxon>Bacillati</taxon>
        <taxon>Actinomycetota</taxon>
        <taxon>Actinomycetes</taxon>
        <taxon>Catenulisporales</taxon>
        <taxon>Actinospicaceae</taxon>
        <taxon>Actinospica</taxon>
    </lineage>
</organism>
<accession>A0A941EKJ5</accession>
<protein>
    <submittedName>
        <fullName evidence="3">Uncharacterized protein</fullName>
    </submittedName>
</protein>
<comment type="caution">
    <text evidence="3">The sequence shown here is derived from an EMBL/GenBank/DDBJ whole genome shotgun (WGS) entry which is preliminary data.</text>
</comment>
<proteinExistence type="predicted"/>
<evidence type="ECO:0000313" key="3">
    <source>
        <dbReference type="EMBL" id="MBR7833041.1"/>
    </source>
</evidence>
<name>A0A941EKJ5_9ACTN</name>
<dbReference type="AlphaFoldDB" id="A0A941EKJ5"/>
<keyword evidence="2" id="KW-0472">Membrane</keyword>
<keyword evidence="4" id="KW-1185">Reference proteome</keyword>